<feature type="domain" description="ATP25 mRNA stabilisation" evidence="8">
    <location>
        <begin position="297"/>
        <end position="578"/>
    </location>
</feature>
<accession>A0ABR4NXY8</accession>
<keyword evidence="4 7" id="KW-0809">Transit peptide</keyword>
<proteinExistence type="inferred from homology"/>
<reference evidence="9 10" key="1">
    <citation type="submission" date="2024-05" db="EMBL/GenBank/DDBJ databases">
        <title>Long read based assembly of the Candida bracarensis genome reveals expanded adhesin content.</title>
        <authorList>
            <person name="Marcet-Houben M."/>
            <person name="Ksiezopolska E."/>
            <person name="Gabaldon T."/>
        </authorList>
    </citation>
    <scope>NUCLEOTIDE SEQUENCE [LARGE SCALE GENOMIC DNA]</scope>
    <source>
        <strain evidence="9 10">CBM6</strain>
    </source>
</reference>
<dbReference type="EMBL" id="JBEVYD010000004">
    <property type="protein sequence ID" value="KAL3233729.1"/>
    <property type="molecule type" value="Genomic_DNA"/>
</dbReference>
<dbReference type="PANTHER" id="PTHR28087">
    <property type="entry name" value="ATPASE SYNTHESIS PROTEIN 25, MITOCHONDRIAL"/>
    <property type="match status" value="1"/>
</dbReference>
<organism evidence="9 10">
    <name type="scientific">Nakaseomyces bracarensis</name>
    <dbReference type="NCBI Taxonomy" id="273131"/>
    <lineage>
        <taxon>Eukaryota</taxon>
        <taxon>Fungi</taxon>
        <taxon>Dikarya</taxon>
        <taxon>Ascomycota</taxon>
        <taxon>Saccharomycotina</taxon>
        <taxon>Saccharomycetes</taxon>
        <taxon>Saccharomycetales</taxon>
        <taxon>Saccharomycetaceae</taxon>
        <taxon>Nakaseomyces</taxon>
    </lineage>
</organism>
<keyword evidence="3 7" id="KW-0999">Mitochondrion inner membrane</keyword>
<dbReference type="InterPro" id="IPR043519">
    <property type="entry name" value="NT_sf"/>
</dbReference>
<dbReference type="InterPro" id="IPR040152">
    <property type="entry name" value="Atp25"/>
</dbReference>
<evidence type="ECO:0000313" key="9">
    <source>
        <dbReference type="EMBL" id="KAL3233729.1"/>
    </source>
</evidence>
<keyword evidence="10" id="KW-1185">Reference proteome</keyword>
<evidence type="ECO:0000256" key="6">
    <source>
        <dbReference type="ARBA" id="ARBA00023136"/>
    </source>
</evidence>
<dbReference type="Gene3D" id="3.30.460.10">
    <property type="entry name" value="Beta Polymerase, domain 2"/>
    <property type="match status" value="1"/>
</dbReference>
<evidence type="ECO:0000256" key="2">
    <source>
        <dbReference type="ARBA" id="ARBA00010787"/>
    </source>
</evidence>
<dbReference type="Pfam" id="PF02410">
    <property type="entry name" value="RsfS"/>
    <property type="match status" value="1"/>
</dbReference>
<protein>
    <recommendedName>
        <fullName evidence="7">ATPase synthesis protein 25</fullName>
    </recommendedName>
</protein>
<evidence type="ECO:0000259" key="8">
    <source>
        <dbReference type="Pfam" id="PF13929"/>
    </source>
</evidence>
<evidence type="ECO:0000256" key="4">
    <source>
        <dbReference type="ARBA" id="ARBA00022946"/>
    </source>
</evidence>
<evidence type="ECO:0000256" key="5">
    <source>
        <dbReference type="ARBA" id="ARBA00023128"/>
    </source>
</evidence>
<comment type="subcellular location">
    <subcellularLocation>
        <location evidence="1 7">Mitochondrion inner membrane</location>
        <topology evidence="1 7">Peripheral membrane protein</topology>
        <orientation evidence="1 7">Matrix side</orientation>
    </subcellularLocation>
</comment>
<comment type="similarity">
    <text evidence="2 7">Belongs to the ATP25 family.</text>
</comment>
<comment type="caution">
    <text evidence="9">The sequence shown here is derived from an EMBL/GenBank/DDBJ whole genome shotgun (WGS) entry which is preliminary data.</text>
</comment>
<dbReference type="Pfam" id="PF13929">
    <property type="entry name" value="mRNA_stabil"/>
    <property type="match status" value="1"/>
</dbReference>
<comment type="function">
    <text evidence="7">Mitochondrial mRNA stabilization factor.</text>
</comment>
<keyword evidence="5 7" id="KW-0496">Mitochondrion</keyword>
<dbReference type="InterPro" id="IPR025210">
    <property type="entry name" value="ATP25_mRNA_stabil_dom"/>
</dbReference>
<evidence type="ECO:0000256" key="7">
    <source>
        <dbReference type="RuleBase" id="RU367062"/>
    </source>
</evidence>
<evidence type="ECO:0000256" key="3">
    <source>
        <dbReference type="ARBA" id="ARBA00022792"/>
    </source>
</evidence>
<name>A0ABR4NXY8_9SACH</name>
<dbReference type="Proteomes" id="UP001623330">
    <property type="component" value="Unassembled WGS sequence"/>
</dbReference>
<sequence>MFRQRIKTNLRLARFLLRDARPLRQNPAYLTRQSLRYLNSYSICYNQSNGSDEKDGKDHIPWYLRIEDDSLKILNEEPNSKNKVVVIPQGAPDSLSQIIDNLKRKLALRDIVVFDLKKQRESEVNNHRLKSCDYVIICTALSPKHCEKSFTEINKLLKNKYKVNGYVEGNLNPNDEKKRLKRLARKTNLGKTSVKNSKSNLDTDSSWYMIDCKVDRIFLNVLTKSRRDELNLEELYAPSDEKHLYDKQTSSSSNEPAFEPDINNIGEDDNILSALRTLAQQRRHYSTKRETSPLHAALLVQNFDKVNEYLIKDPFLRKTLLNISLIAINELKNSKKDNADIDVFGYSNLVKRNIPLHIHEIPEFWDIYKEFLSILLELDYEKYSFKAFIQDYFQTKKALGEDLTAKDLNTFLDLLRSKNKKHDDYWGLVKENLELVRVLRLFDEDVIFSEETLPNILRSLASSENKVLLHSFYEVVNYLVDKYNSNIPYNSLCEIMKILIDKGDFQYLIKLWQVKIGYRTGEADTRPWKELINLVIESNEIGYMKALLENGILLDIRRANVPISQELRESLTELFHKADPDQMKYNELRHFFLD</sequence>
<gene>
    <name evidence="9" type="ORF">RNJ44_03769</name>
</gene>
<evidence type="ECO:0000313" key="10">
    <source>
        <dbReference type="Proteomes" id="UP001623330"/>
    </source>
</evidence>
<keyword evidence="6 7" id="KW-0472">Membrane</keyword>
<dbReference type="SUPFAM" id="SSF81301">
    <property type="entry name" value="Nucleotidyltransferase"/>
    <property type="match status" value="1"/>
</dbReference>
<evidence type="ECO:0000256" key="1">
    <source>
        <dbReference type="ARBA" id="ARBA00004443"/>
    </source>
</evidence>
<dbReference type="PANTHER" id="PTHR28087:SF1">
    <property type="entry name" value="ATPASE SYNTHESIS PROTEIN 25, MITOCHONDRIAL"/>
    <property type="match status" value="1"/>
</dbReference>